<sequence length="38" mass="4363">MQFSTVGYNLYHSMAPLKGHIHLSIFPFYNDDLQNCCG</sequence>
<protein>
    <submittedName>
        <fullName evidence="1">Uncharacterized protein</fullName>
    </submittedName>
</protein>
<evidence type="ECO:0000313" key="1">
    <source>
        <dbReference type="EMBL" id="MBX45760.1"/>
    </source>
</evidence>
<accession>A0A2P2NTI4</accession>
<organism evidence="1">
    <name type="scientific">Rhizophora mucronata</name>
    <name type="common">Asiatic mangrove</name>
    <dbReference type="NCBI Taxonomy" id="61149"/>
    <lineage>
        <taxon>Eukaryota</taxon>
        <taxon>Viridiplantae</taxon>
        <taxon>Streptophyta</taxon>
        <taxon>Embryophyta</taxon>
        <taxon>Tracheophyta</taxon>
        <taxon>Spermatophyta</taxon>
        <taxon>Magnoliopsida</taxon>
        <taxon>eudicotyledons</taxon>
        <taxon>Gunneridae</taxon>
        <taxon>Pentapetalae</taxon>
        <taxon>rosids</taxon>
        <taxon>fabids</taxon>
        <taxon>Malpighiales</taxon>
        <taxon>Rhizophoraceae</taxon>
        <taxon>Rhizophora</taxon>
    </lineage>
</organism>
<name>A0A2P2NTI4_RHIMU</name>
<dbReference type="AlphaFoldDB" id="A0A2P2NTI4"/>
<dbReference type="EMBL" id="GGEC01065276">
    <property type="protein sequence ID" value="MBX45760.1"/>
    <property type="molecule type" value="Transcribed_RNA"/>
</dbReference>
<reference evidence="1" key="1">
    <citation type="submission" date="2018-02" db="EMBL/GenBank/DDBJ databases">
        <title>Rhizophora mucronata_Transcriptome.</title>
        <authorList>
            <person name="Meera S.P."/>
            <person name="Sreeshan A."/>
            <person name="Augustine A."/>
        </authorList>
    </citation>
    <scope>NUCLEOTIDE SEQUENCE</scope>
    <source>
        <tissue evidence="1">Leaf</tissue>
    </source>
</reference>
<proteinExistence type="predicted"/>